<evidence type="ECO:0000313" key="11">
    <source>
        <dbReference type="Proteomes" id="UP000250079"/>
    </source>
</evidence>
<keyword evidence="5" id="KW-0560">Oxidoreductase</keyword>
<reference evidence="10 11" key="1">
    <citation type="submission" date="2016-12" db="EMBL/GenBank/DDBJ databases">
        <authorList>
            <person name="Song W.-J."/>
            <person name="Kurnit D.M."/>
        </authorList>
    </citation>
    <scope>NUCLEOTIDE SEQUENCE [LARGE SCALE GENOMIC DNA]</scope>
    <source>
        <strain evidence="10 11">IMCC3135</strain>
    </source>
</reference>
<keyword evidence="11" id="KW-1185">Reference proteome</keyword>
<dbReference type="OrthoDB" id="9811557at2"/>
<dbReference type="InterPro" id="IPR016171">
    <property type="entry name" value="Vanillyl_alc_oxidase_C-sub2"/>
</dbReference>
<protein>
    <submittedName>
        <fullName evidence="10">Anaerobic glycerol-3-phosphate dehydrogenase subunit C</fullName>
    </submittedName>
</protein>
<keyword evidence="2" id="KW-0285">Flavoprotein</keyword>
<dbReference type="InterPro" id="IPR036318">
    <property type="entry name" value="FAD-bd_PCMH-like_sf"/>
</dbReference>
<dbReference type="Pfam" id="PF02913">
    <property type="entry name" value="FAD-oxidase_C"/>
    <property type="match status" value="1"/>
</dbReference>
<sequence length="990" mass="108618">MNSYVPSEFLRRLKAEMAGPVHGDVFTRGRYATDASIYQMMPAAVAIPRDVEDIRTALALAREFEVPMTPRGGGTSQCGQTVNRGLILDNSRHLNGLLELDVEAARCVVQPGIVLDELNRLLKPHGLWFPVDVSTASRATIGGMAANNSCGQRSIHYGTMRHNVHAIDAILPSGEQFHFGEVPVSLEGLAGEQRALVQELLSLGAHESANIQERFPSVLRRVGGYNIDALMPYEYAKGGAMNARHSYKLADLLVGSEGTLAYSTAIELKLWPLPQQRVLGICHFPGFYEAMDATQHLVELGPHAVELVDNTMVALARDIDLYRDSVAEFVRGDPAALLIVEFAFETEAENLRHLRLLHERMADLGFSWKGQGKSWGGVVEAIDPGMQARIGEVRKAGLNIMMSMKAEGKPVSFVEDCAVDLPDLAEYTAALTEVFNKHGTPGTWYAHASVGCLHVRPVLNMKLEKDANTMRQIAEEAFDLVLKYKGSHSGEHGDGISRSEFHTKMFGEQMVKAFETIKRHFDPQNLFNPGKIVNAPRMNDRELFRYQPGYRMVEIKQQLDWSAWPGASGGLQGAIEMCNNNGACRKTEGGVMCPSYRVTRDEQHVTRGRANTLRLAMSGQLGEEAMSSDAMHETMKLCVSCKACKRECPTGVDMARMKIEVMAARARKHGYSLQQRLVAHLPRYALLAFRLRWLFNLRNTVPALASMSESLVGFSAQRKLPVWASRPFMENDSVGDGSKEVVLLADTFNTWFEPENLREARVVLRAAGYRVHLAQSPGQRKLCCGRTYLATGMVDQARLEAQRMVDALLPWVQKGVPVVGLEPSCLLTLRDEFKALLPGPSTQLLADNAFLLEELIVRDHEAGTLDWNLSAPVSQVLVHGHCHQKALGAFSAVQKTLALIPGLTVSVVDSSCCGMAGAFGYGRDTAAVSMQMAELSLLPAVRDAEPDTLIVADGTSCRHQISDGAGRDAIHVVHVLAMALRSAEAPHGTA</sequence>
<dbReference type="PROSITE" id="PS51379">
    <property type="entry name" value="4FE4S_FER_2"/>
    <property type="match status" value="1"/>
</dbReference>
<feature type="domain" description="FAD-binding PCMH-type" evidence="9">
    <location>
        <begin position="38"/>
        <end position="273"/>
    </location>
</feature>
<evidence type="ECO:0000256" key="5">
    <source>
        <dbReference type="ARBA" id="ARBA00023002"/>
    </source>
</evidence>
<dbReference type="GO" id="GO:0051536">
    <property type="term" value="F:iron-sulfur cluster binding"/>
    <property type="evidence" value="ECO:0007669"/>
    <property type="project" value="UniProtKB-KW"/>
</dbReference>
<accession>A0A2Z2NML8</accession>
<dbReference type="Pfam" id="PF01565">
    <property type="entry name" value="FAD_binding_4"/>
    <property type="match status" value="1"/>
</dbReference>
<evidence type="ECO:0000256" key="3">
    <source>
        <dbReference type="ARBA" id="ARBA00022723"/>
    </source>
</evidence>
<feature type="domain" description="4Fe-4S ferredoxin-type" evidence="8">
    <location>
        <begin position="628"/>
        <end position="658"/>
    </location>
</feature>
<dbReference type="GO" id="GO:0008720">
    <property type="term" value="F:D-lactate dehydrogenase (NAD+) activity"/>
    <property type="evidence" value="ECO:0007669"/>
    <property type="project" value="TreeGrafter"/>
</dbReference>
<dbReference type="GO" id="GO:0046872">
    <property type="term" value="F:metal ion binding"/>
    <property type="evidence" value="ECO:0007669"/>
    <property type="project" value="UniProtKB-KW"/>
</dbReference>
<dbReference type="InterPro" id="IPR004113">
    <property type="entry name" value="FAD-bd_oxidored_4_C"/>
</dbReference>
<name>A0A2Z2NML8_9GAMM</name>
<dbReference type="PANTHER" id="PTHR11748">
    <property type="entry name" value="D-LACTATE DEHYDROGENASE"/>
    <property type="match status" value="1"/>
</dbReference>
<dbReference type="InterPro" id="IPR016169">
    <property type="entry name" value="FAD-bd_PCMH_sub2"/>
</dbReference>
<keyword evidence="3" id="KW-0479">Metal-binding</keyword>
<evidence type="ECO:0000259" key="8">
    <source>
        <dbReference type="PROSITE" id="PS51379"/>
    </source>
</evidence>
<dbReference type="InterPro" id="IPR017896">
    <property type="entry name" value="4Fe4S_Fe-S-bd"/>
</dbReference>
<dbReference type="PANTHER" id="PTHR11748:SF119">
    <property type="entry name" value="D-2-HYDROXYGLUTARATE DEHYDROGENASE"/>
    <property type="match status" value="1"/>
</dbReference>
<evidence type="ECO:0000313" key="10">
    <source>
        <dbReference type="EMBL" id="ASJ70978.1"/>
    </source>
</evidence>
<keyword evidence="6" id="KW-0408">Iron</keyword>
<dbReference type="AlphaFoldDB" id="A0A2Z2NML8"/>
<evidence type="ECO:0000256" key="6">
    <source>
        <dbReference type="ARBA" id="ARBA00023004"/>
    </source>
</evidence>
<dbReference type="SUPFAM" id="SSF55103">
    <property type="entry name" value="FAD-linked oxidases, C-terminal domain"/>
    <property type="match status" value="1"/>
</dbReference>
<organism evidence="10 11">
    <name type="scientific">Granulosicoccus antarcticus IMCC3135</name>
    <dbReference type="NCBI Taxonomy" id="1192854"/>
    <lineage>
        <taxon>Bacteria</taxon>
        <taxon>Pseudomonadati</taxon>
        <taxon>Pseudomonadota</taxon>
        <taxon>Gammaproteobacteria</taxon>
        <taxon>Chromatiales</taxon>
        <taxon>Granulosicoccaceae</taxon>
        <taxon>Granulosicoccus</taxon>
    </lineage>
</organism>
<dbReference type="InterPro" id="IPR004017">
    <property type="entry name" value="Cys_rich_dom"/>
</dbReference>
<dbReference type="Gene3D" id="3.30.70.2740">
    <property type="match status" value="1"/>
</dbReference>
<dbReference type="InterPro" id="IPR017900">
    <property type="entry name" value="4Fe4S_Fe_S_CS"/>
</dbReference>
<dbReference type="Pfam" id="PF13183">
    <property type="entry name" value="Fer4_8"/>
    <property type="match status" value="1"/>
</dbReference>
<dbReference type="Gene3D" id="3.30.465.10">
    <property type="match status" value="1"/>
</dbReference>
<comment type="cofactor">
    <cofactor evidence="1">
        <name>FAD</name>
        <dbReference type="ChEBI" id="CHEBI:57692"/>
    </cofactor>
</comment>
<dbReference type="Proteomes" id="UP000250079">
    <property type="component" value="Chromosome"/>
</dbReference>
<dbReference type="GO" id="GO:0071949">
    <property type="term" value="F:FAD binding"/>
    <property type="evidence" value="ECO:0007669"/>
    <property type="project" value="InterPro"/>
</dbReference>
<evidence type="ECO:0000256" key="2">
    <source>
        <dbReference type="ARBA" id="ARBA00022630"/>
    </source>
</evidence>
<dbReference type="RefSeq" id="WP_088916465.1">
    <property type="nucleotide sequence ID" value="NZ_CP018632.1"/>
</dbReference>
<keyword evidence="4" id="KW-0274">FAD</keyword>
<dbReference type="PROSITE" id="PS51387">
    <property type="entry name" value="FAD_PCMH"/>
    <property type="match status" value="1"/>
</dbReference>
<evidence type="ECO:0000256" key="1">
    <source>
        <dbReference type="ARBA" id="ARBA00001974"/>
    </source>
</evidence>
<evidence type="ECO:0000256" key="7">
    <source>
        <dbReference type="ARBA" id="ARBA00023014"/>
    </source>
</evidence>
<dbReference type="Pfam" id="PF02754">
    <property type="entry name" value="CCG"/>
    <property type="match status" value="1"/>
</dbReference>
<keyword evidence="7" id="KW-0411">Iron-sulfur</keyword>
<proteinExistence type="predicted"/>
<dbReference type="PROSITE" id="PS00198">
    <property type="entry name" value="4FE4S_FER_1"/>
    <property type="match status" value="1"/>
</dbReference>
<evidence type="ECO:0000256" key="4">
    <source>
        <dbReference type="ARBA" id="ARBA00022827"/>
    </source>
</evidence>
<dbReference type="GO" id="GO:1903457">
    <property type="term" value="P:lactate catabolic process"/>
    <property type="evidence" value="ECO:0007669"/>
    <property type="project" value="TreeGrafter"/>
</dbReference>
<evidence type="ECO:0000259" key="9">
    <source>
        <dbReference type="PROSITE" id="PS51387"/>
    </source>
</evidence>
<dbReference type="KEGG" id="gai:IMCC3135_04325"/>
<dbReference type="GO" id="GO:0004458">
    <property type="term" value="F:D-lactate dehydrogenase (cytochrome) activity"/>
    <property type="evidence" value="ECO:0007669"/>
    <property type="project" value="TreeGrafter"/>
</dbReference>
<dbReference type="SUPFAM" id="SSF56176">
    <property type="entry name" value="FAD-binding/transporter-associated domain-like"/>
    <property type="match status" value="1"/>
</dbReference>
<dbReference type="InterPro" id="IPR006094">
    <property type="entry name" value="Oxid_FAD_bind_N"/>
</dbReference>
<dbReference type="InterPro" id="IPR016164">
    <property type="entry name" value="FAD-linked_Oxase-like_C"/>
</dbReference>
<dbReference type="InterPro" id="IPR016166">
    <property type="entry name" value="FAD-bd_PCMH"/>
</dbReference>
<dbReference type="EMBL" id="CP018632">
    <property type="protein sequence ID" value="ASJ70978.1"/>
    <property type="molecule type" value="Genomic_DNA"/>
</dbReference>
<gene>
    <name evidence="10" type="primary">glpC_1</name>
    <name evidence="10" type="ORF">IMCC3135_04325</name>
</gene>
<dbReference type="SUPFAM" id="SSF46548">
    <property type="entry name" value="alpha-helical ferredoxin"/>
    <property type="match status" value="1"/>
</dbReference>
<dbReference type="Gene3D" id="1.10.45.10">
    <property type="entry name" value="Vanillyl-alcohol Oxidase, Chain A, domain 4"/>
    <property type="match status" value="1"/>
</dbReference>